<proteinExistence type="predicted"/>
<dbReference type="EMBL" id="AMCV02000005">
    <property type="protein sequence ID" value="TDZ24190.1"/>
    <property type="molecule type" value="Genomic_DNA"/>
</dbReference>
<reference evidence="3" key="1">
    <citation type="journal article" date="2013" name="New Phytol.">
        <title>Comparative genomic and transcriptomic analyses reveal the hemibiotrophic stage shift of Colletotrichum fungi.</title>
        <authorList>
            <person name="Gan P."/>
            <person name="Ikeda K."/>
            <person name="Irieda H."/>
            <person name="Narusaka M."/>
            <person name="O'Connell R.J."/>
            <person name="Narusaka Y."/>
            <person name="Takano Y."/>
            <person name="Kubo Y."/>
            <person name="Shirasu K."/>
        </authorList>
    </citation>
    <scope>NUCLEOTIDE SEQUENCE [LARGE SCALE GENOMIC DNA]</scope>
    <source>
        <strain evidence="3">104-T / ATCC 96160 / CBS 514.97 / LARS 414 / MAFF 240422</strain>
    </source>
</reference>
<reference evidence="3" key="2">
    <citation type="journal article" date="2019" name="Mol. Plant Microbe Interact.">
        <title>Genome sequence resources for four phytopathogenic fungi from the Colletotrichum orbiculare species complex.</title>
        <authorList>
            <person name="Gan P."/>
            <person name="Tsushima A."/>
            <person name="Narusaka M."/>
            <person name="Narusaka Y."/>
            <person name="Takano Y."/>
            <person name="Kubo Y."/>
            <person name="Shirasu K."/>
        </authorList>
    </citation>
    <scope>GENOME REANNOTATION</scope>
    <source>
        <strain evidence="3">104-T / ATCC 96160 / CBS 514.97 / LARS 414 / MAFF 240422</strain>
    </source>
</reference>
<dbReference type="Proteomes" id="UP000014480">
    <property type="component" value="Unassembled WGS sequence"/>
</dbReference>
<feature type="region of interest" description="Disordered" evidence="1">
    <location>
        <begin position="1"/>
        <end position="20"/>
    </location>
</feature>
<feature type="compositionally biased region" description="Basic and acidic residues" evidence="1">
    <location>
        <begin position="1"/>
        <end position="14"/>
    </location>
</feature>
<comment type="caution">
    <text evidence="2">The sequence shown here is derived from an EMBL/GenBank/DDBJ whole genome shotgun (WGS) entry which is preliminary data.</text>
</comment>
<dbReference type="AlphaFoldDB" id="A0A484G270"/>
<sequence>MASRQRGDVHEQTRHSVTRPGIDAVELRSRKKSHGKFGQIFGHPLKKSGESISAVPRGWQTVDFTTTEAQRKPIQAPISKIIDRESALNAISRGLNDALPNFLDGH</sequence>
<protein>
    <submittedName>
        <fullName evidence="2">Uncharacterized protein</fullName>
    </submittedName>
</protein>
<evidence type="ECO:0000313" key="2">
    <source>
        <dbReference type="EMBL" id="TDZ24190.1"/>
    </source>
</evidence>
<gene>
    <name evidence="2" type="ORF">Cob_v002930</name>
</gene>
<organism evidence="2 3">
    <name type="scientific">Colletotrichum orbiculare (strain 104-T / ATCC 96160 / CBS 514.97 / LARS 414 / MAFF 240422)</name>
    <name type="common">Cucumber anthracnose fungus</name>
    <name type="synonym">Colletotrichum lagenarium</name>
    <dbReference type="NCBI Taxonomy" id="1213857"/>
    <lineage>
        <taxon>Eukaryota</taxon>
        <taxon>Fungi</taxon>
        <taxon>Dikarya</taxon>
        <taxon>Ascomycota</taxon>
        <taxon>Pezizomycotina</taxon>
        <taxon>Sordariomycetes</taxon>
        <taxon>Hypocreomycetidae</taxon>
        <taxon>Glomerellales</taxon>
        <taxon>Glomerellaceae</taxon>
        <taxon>Colletotrichum</taxon>
        <taxon>Colletotrichum orbiculare species complex</taxon>
    </lineage>
</organism>
<accession>A0A484G270</accession>
<evidence type="ECO:0000313" key="3">
    <source>
        <dbReference type="Proteomes" id="UP000014480"/>
    </source>
</evidence>
<name>A0A484G270_COLOR</name>
<evidence type="ECO:0000256" key="1">
    <source>
        <dbReference type="SAM" id="MobiDB-lite"/>
    </source>
</evidence>
<keyword evidence="3" id="KW-1185">Reference proteome</keyword>